<keyword evidence="5" id="KW-1185">Reference proteome</keyword>
<keyword evidence="1" id="KW-0812">Transmembrane</keyword>
<name>A0A412GUN2_9BACT</name>
<feature type="domain" description="Protein FecR C-terminal" evidence="3">
    <location>
        <begin position="267"/>
        <end position="335"/>
    </location>
</feature>
<evidence type="ECO:0000259" key="2">
    <source>
        <dbReference type="Pfam" id="PF04773"/>
    </source>
</evidence>
<dbReference type="InterPro" id="IPR012373">
    <property type="entry name" value="Ferrdict_sens_TM"/>
</dbReference>
<protein>
    <submittedName>
        <fullName evidence="4">DUF4974 domain-containing protein</fullName>
    </submittedName>
</protein>
<dbReference type="Proteomes" id="UP000285864">
    <property type="component" value="Unassembled WGS sequence"/>
</dbReference>
<dbReference type="RefSeq" id="WP_118483431.1">
    <property type="nucleotide sequence ID" value="NZ_QRUU01000011.1"/>
</dbReference>
<reference evidence="4 5" key="1">
    <citation type="submission" date="2018-08" db="EMBL/GenBank/DDBJ databases">
        <title>A genome reference for cultivated species of the human gut microbiota.</title>
        <authorList>
            <person name="Zou Y."/>
            <person name="Xue W."/>
            <person name="Luo G."/>
        </authorList>
    </citation>
    <scope>NUCLEOTIDE SEQUENCE [LARGE SCALE GENOMIC DNA]</scope>
    <source>
        <strain evidence="4 5">AF24-2</strain>
    </source>
</reference>
<keyword evidence="1" id="KW-0472">Membrane</keyword>
<gene>
    <name evidence="4" type="ORF">DWY20_04130</name>
</gene>
<dbReference type="PANTHER" id="PTHR30273:SF2">
    <property type="entry name" value="PROTEIN FECR"/>
    <property type="match status" value="1"/>
</dbReference>
<dbReference type="Pfam" id="PF16344">
    <property type="entry name" value="FecR_C"/>
    <property type="match status" value="1"/>
</dbReference>
<sequence length="337" mass="38266">MKQDSEDKLAHVLEALENPSSFTQEELKSLFSDKECLRYARTILYAKESLARQQIPQPDIDKEWRTFECHHKKTSIIPIIIGLAIASCIALFFIFSLSKEVEGGLRVFEATQTVQIVKEETVNGMTTVYVPRGMQKRLELPDGTCVTLNAESQLTYETSQFGQNERKVILQGEALFDVAKDSLRPFIVQSSKLSTKALGTVFNVKDYSTEEMKITLLSGSLKITSQQKTDSVFIHPGEQAILTNQQELRTVKIPQTEDITSWAEGNFYFDNQTLVEILCELGRWYNVSVIFKSKDCMNTRLHFKAFRNESLASVVELLNYVSKNPVVLEDRTIIVGK</sequence>
<dbReference type="PANTHER" id="PTHR30273">
    <property type="entry name" value="PERIPLASMIC SIGNAL SENSOR AND SIGMA FACTOR ACTIVATOR FECR-RELATED"/>
    <property type="match status" value="1"/>
</dbReference>
<comment type="caution">
    <text evidence="4">The sequence shown here is derived from an EMBL/GenBank/DDBJ whole genome shotgun (WGS) entry which is preliminary data.</text>
</comment>
<dbReference type="Gene3D" id="2.60.120.1440">
    <property type="match status" value="1"/>
</dbReference>
<feature type="transmembrane region" description="Helical" evidence="1">
    <location>
        <begin position="75"/>
        <end position="97"/>
    </location>
</feature>
<dbReference type="AlphaFoldDB" id="A0A412GUN2"/>
<dbReference type="GO" id="GO:0016989">
    <property type="term" value="F:sigma factor antagonist activity"/>
    <property type="evidence" value="ECO:0007669"/>
    <property type="project" value="TreeGrafter"/>
</dbReference>
<dbReference type="InterPro" id="IPR032508">
    <property type="entry name" value="FecR_C"/>
</dbReference>
<dbReference type="Pfam" id="PF04773">
    <property type="entry name" value="FecR"/>
    <property type="match status" value="1"/>
</dbReference>
<dbReference type="EMBL" id="QRUU01000011">
    <property type="protein sequence ID" value="RGR98565.1"/>
    <property type="molecule type" value="Genomic_DNA"/>
</dbReference>
<accession>A0A412GUN2</accession>
<organism evidence="4 5">
    <name type="scientific">Phocaeicola coprocola</name>
    <dbReference type="NCBI Taxonomy" id="310298"/>
    <lineage>
        <taxon>Bacteria</taxon>
        <taxon>Pseudomonadati</taxon>
        <taxon>Bacteroidota</taxon>
        <taxon>Bacteroidia</taxon>
        <taxon>Bacteroidales</taxon>
        <taxon>Bacteroidaceae</taxon>
        <taxon>Phocaeicola</taxon>
    </lineage>
</organism>
<evidence type="ECO:0000256" key="1">
    <source>
        <dbReference type="SAM" id="Phobius"/>
    </source>
</evidence>
<dbReference type="InterPro" id="IPR006860">
    <property type="entry name" value="FecR"/>
</dbReference>
<evidence type="ECO:0000313" key="5">
    <source>
        <dbReference type="Proteomes" id="UP000285864"/>
    </source>
</evidence>
<keyword evidence="1" id="KW-1133">Transmembrane helix</keyword>
<dbReference type="Gene3D" id="3.55.50.30">
    <property type="match status" value="1"/>
</dbReference>
<feature type="domain" description="FecR protein" evidence="2">
    <location>
        <begin position="128"/>
        <end position="221"/>
    </location>
</feature>
<evidence type="ECO:0000313" key="4">
    <source>
        <dbReference type="EMBL" id="RGR98565.1"/>
    </source>
</evidence>
<proteinExistence type="predicted"/>
<evidence type="ECO:0000259" key="3">
    <source>
        <dbReference type="Pfam" id="PF16344"/>
    </source>
</evidence>